<gene>
    <name evidence="1" type="ORF">CLOSTMETH_02695</name>
</gene>
<sequence length="97" mass="11281">MQNTIPVPNNNSMPFDDREMLNDALISQKQLTSDYNAHVNESATPEVLNEFMAILNEEHQIQHDVFLEMQKRGWYQTTPAEQTKINETKNKFSGQQQ</sequence>
<accession>C0EFQ3</accession>
<name>C0EFQ3_9FIRM</name>
<dbReference type="HOGENOM" id="CLU_142133_1_1_9"/>
<evidence type="ECO:0000313" key="1">
    <source>
        <dbReference type="EMBL" id="EEG29682.1"/>
    </source>
</evidence>
<dbReference type="STRING" id="537013.CLOSTMETH_02695"/>
<reference evidence="1 2" key="1">
    <citation type="submission" date="2009-01" db="EMBL/GenBank/DDBJ databases">
        <authorList>
            <person name="Fulton L."/>
            <person name="Clifton S."/>
            <person name="Fulton B."/>
            <person name="Xu J."/>
            <person name="Minx P."/>
            <person name="Pepin K.H."/>
            <person name="Johnson M."/>
            <person name="Bhonagiri V."/>
            <person name="Nash W.E."/>
            <person name="Mardis E.R."/>
            <person name="Wilson R.K."/>
        </authorList>
    </citation>
    <scope>NUCLEOTIDE SEQUENCE [LARGE SCALE GENOMIC DNA]</scope>
    <source>
        <strain evidence="1 2">DSM 5476</strain>
    </source>
</reference>
<organism evidence="1 2">
    <name type="scientific">[Clostridium] methylpentosum DSM 5476</name>
    <dbReference type="NCBI Taxonomy" id="537013"/>
    <lineage>
        <taxon>Bacteria</taxon>
        <taxon>Bacillati</taxon>
        <taxon>Bacillota</taxon>
        <taxon>Clostridia</taxon>
        <taxon>Eubacteriales</taxon>
        <taxon>Oscillospiraceae</taxon>
        <taxon>Oscillospiraceae incertae sedis</taxon>
    </lineage>
</organism>
<dbReference type="InterPro" id="IPR012347">
    <property type="entry name" value="Ferritin-like"/>
</dbReference>
<dbReference type="AlphaFoldDB" id="C0EFQ3"/>
<reference evidence="1 2" key="2">
    <citation type="submission" date="2009-02" db="EMBL/GenBank/DDBJ databases">
        <title>Draft genome sequence of Clostridium methylpentosum (DSM 5476).</title>
        <authorList>
            <person name="Sudarsanam P."/>
            <person name="Ley R."/>
            <person name="Guruge J."/>
            <person name="Turnbaugh P.J."/>
            <person name="Mahowald M."/>
            <person name="Liep D."/>
            <person name="Gordon J."/>
        </authorList>
    </citation>
    <scope>NUCLEOTIDE SEQUENCE [LARGE SCALE GENOMIC DNA]</scope>
    <source>
        <strain evidence="1 2">DSM 5476</strain>
    </source>
</reference>
<dbReference type="Gene3D" id="1.20.1260.10">
    <property type="match status" value="1"/>
</dbReference>
<dbReference type="eggNOG" id="COG5577">
    <property type="taxonomic scope" value="Bacteria"/>
</dbReference>
<dbReference type="Proteomes" id="UP000003340">
    <property type="component" value="Unassembled WGS sequence"/>
</dbReference>
<proteinExistence type="predicted"/>
<keyword evidence="2" id="KW-1185">Reference proteome</keyword>
<dbReference type="InterPro" id="IPR012851">
    <property type="entry name" value="Spore_coat_CotF-like"/>
</dbReference>
<dbReference type="Pfam" id="PF07875">
    <property type="entry name" value="Coat_F"/>
    <property type="match status" value="1"/>
</dbReference>
<evidence type="ECO:0000313" key="2">
    <source>
        <dbReference type="Proteomes" id="UP000003340"/>
    </source>
</evidence>
<dbReference type="EMBL" id="ACEC01000093">
    <property type="protein sequence ID" value="EEG29682.1"/>
    <property type="molecule type" value="Genomic_DNA"/>
</dbReference>
<comment type="caution">
    <text evidence="1">The sequence shown here is derived from an EMBL/GenBank/DDBJ whole genome shotgun (WGS) entry which is preliminary data.</text>
</comment>
<protein>
    <submittedName>
        <fullName evidence="1">Coat F domain protein</fullName>
    </submittedName>
</protein>